<evidence type="ECO:0000256" key="6">
    <source>
        <dbReference type="ARBA" id="ARBA00023136"/>
    </source>
</evidence>
<comment type="subcellular location">
    <subcellularLocation>
        <location evidence="7">Cell inner membrane</location>
        <topology evidence="7">Multi-pass membrane protein</topology>
    </subcellularLocation>
    <subcellularLocation>
        <location evidence="1">Cell membrane</location>
        <topology evidence="1">Multi-pass membrane protein</topology>
    </subcellularLocation>
</comment>
<feature type="transmembrane region" description="Helical" evidence="7">
    <location>
        <begin position="104"/>
        <end position="122"/>
    </location>
</feature>
<feature type="transmembrane region" description="Helical" evidence="7">
    <location>
        <begin position="162"/>
        <end position="182"/>
    </location>
</feature>
<name>A4X0F7_CERS5</name>
<geneLocation type="plasmid" evidence="10">
    <name>pRSPA03</name>
</geneLocation>
<dbReference type="InterPro" id="IPR011066">
    <property type="entry name" value="MscS_channel_C_sf"/>
</dbReference>
<dbReference type="eggNOG" id="COG0668">
    <property type="taxonomic scope" value="Bacteria"/>
</dbReference>
<dbReference type="KEGG" id="rsq:Rsph17025_4274"/>
<dbReference type="AlphaFoldDB" id="A4X0F7"/>
<dbReference type="Gene3D" id="1.10.287.1260">
    <property type="match status" value="1"/>
</dbReference>
<dbReference type="InterPro" id="IPR023408">
    <property type="entry name" value="MscS_beta-dom_sf"/>
</dbReference>
<dbReference type="Pfam" id="PF21082">
    <property type="entry name" value="MS_channel_3rd"/>
    <property type="match status" value="1"/>
</dbReference>
<dbReference type="Pfam" id="PF00924">
    <property type="entry name" value="MS_channel_2nd"/>
    <property type="match status" value="1"/>
</dbReference>
<dbReference type="InterPro" id="IPR006685">
    <property type="entry name" value="MscS_channel_2nd"/>
</dbReference>
<keyword evidence="7" id="KW-0406">Ion transport</keyword>
<keyword evidence="5 7" id="KW-1133">Transmembrane helix</keyword>
<comment type="function">
    <text evidence="7">Mechanosensitive channel that participates in the regulation of osmotic pressure changes within the cell, opening in response to stretch forces in the membrane lipid bilayer, without the need for other proteins. Contributes to normal resistance to hypoosmotic shock. Forms an ion channel of 1.0 nanosiemens conductance with a slight preference for anions.</text>
</comment>
<feature type="transmembrane region" description="Helical" evidence="7">
    <location>
        <begin position="134"/>
        <end position="156"/>
    </location>
</feature>
<dbReference type="GO" id="GO:0008381">
    <property type="term" value="F:mechanosensitive monoatomic ion channel activity"/>
    <property type="evidence" value="ECO:0007669"/>
    <property type="project" value="InterPro"/>
</dbReference>
<protein>
    <recommendedName>
        <fullName evidence="7">Small-conductance mechanosensitive channel</fullName>
    </recommendedName>
</protein>
<keyword evidence="3" id="KW-1003">Cell membrane</keyword>
<dbReference type="PANTHER" id="PTHR30221">
    <property type="entry name" value="SMALL-CONDUCTANCE MECHANOSENSITIVE CHANNEL"/>
    <property type="match status" value="1"/>
</dbReference>
<proteinExistence type="inferred from homology"/>
<evidence type="ECO:0000256" key="7">
    <source>
        <dbReference type="RuleBase" id="RU369025"/>
    </source>
</evidence>
<keyword evidence="10" id="KW-0614">Plasmid</keyword>
<dbReference type="InterPro" id="IPR045275">
    <property type="entry name" value="MscS_archaea/bacteria_type"/>
</dbReference>
<comment type="similarity">
    <text evidence="2 7">Belongs to the MscS (TC 1.A.23) family.</text>
</comment>
<organism evidence="10">
    <name type="scientific">Cereibacter sphaeroides (strain ATCC 17025 / ATH 2.4.3)</name>
    <name type="common">Rhodobacter sphaeroides</name>
    <dbReference type="NCBI Taxonomy" id="349102"/>
    <lineage>
        <taxon>Bacteria</taxon>
        <taxon>Pseudomonadati</taxon>
        <taxon>Pseudomonadota</taxon>
        <taxon>Alphaproteobacteria</taxon>
        <taxon>Rhodobacterales</taxon>
        <taxon>Paracoccaceae</taxon>
        <taxon>Cereibacter</taxon>
    </lineage>
</organism>
<evidence type="ECO:0000256" key="2">
    <source>
        <dbReference type="ARBA" id="ARBA00008017"/>
    </source>
</evidence>
<feature type="transmembrane region" description="Helical" evidence="7">
    <location>
        <begin position="64"/>
        <end position="84"/>
    </location>
</feature>
<dbReference type="SUPFAM" id="SSF50182">
    <property type="entry name" value="Sm-like ribonucleoproteins"/>
    <property type="match status" value="1"/>
</dbReference>
<dbReference type="InterPro" id="IPR010920">
    <property type="entry name" value="LSM_dom_sf"/>
</dbReference>
<keyword evidence="7" id="KW-0407">Ion channel</keyword>
<evidence type="ECO:0000313" key="10">
    <source>
        <dbReference type="EMBL" id="ABP73121.1"/>
    </source>
</evidence>
<keyword evidence="7" id="KW-0997">Cell inner membrane</keyword>
<dbReference type="SUPFAM" id="SSF82689">
    <property type="entry name" value="Mechanosensitive channel protein MscS (YggB), C-terminal domain"/>
    <property type="match status" value="1"/>
</dbReference>
<evidence type="ECO:0000256" key="3">
    <source>
        <dbReference type="ARBA" id="ARBA00022475"/>
    </source>
</evidence>
<comment type="subunit">
    <text evidence="7">Homoheptamer.</text>
</comment>
<evidence type="ECO:0000259" key="9">
    <source>
        <dbReference type="Pfam" id="PF21082"/>
    </source>
</evidence>
<dbReference type="Gene3D" id="3.30.70.100">
    <property type="match status" value="1"/>
</dbReference>
<dbReference type="Gene3D" id="2.30.30.60">
    <property type="match status" value="1"/>
</dbReference>
<evidence type="ECO:0000256" key="4">
    <source>
        <dbReference type="ARBA" id="ARBA00022692"/>
    </source>
</evidence>
<sequence length="368" mass="39822">MRRGHSPGRRRTLSLLPGRVRPGGGRLKVTLSGGADVPHRPPCRERRSRAPSAREAAVIRLRPLIAPALLLLGIAGMTFAQAEVSRRFDMAPLGRNGQNALQMAAYLGVAWLLSRILGQLLARLRPHSRPVPKLLGDLVSALLFLTAIVSGVLLILGHGAGSALAGSGVMLALFGFAIRNVVADTLSGIALGLEAPFRIGDWVDIEGLGKGRVVEIGWRTTRLLTRDSTYVILPNSQVSRQRIVNYSAPRSEFRAQMEIKLGHATPAAEGAELLHKALRDAPLIRQSPAPDVRIQAIEPDGVRYALRYWLGRFDHEWDCRDAIWREVDAALRRAGISLPQPPVAMLYAREGGAVPGAGMPASVPVAMR</sequence>
<dbReference type="InterPro" id="IPR049278">
    <property type="entry name" value="MS_channel_C"/>
</dbReference>
<dbReference type="EMBL" id="CP000664">
    <property type="protein sequence ID" value="ABP73121.1"/>
    <property type="molecule type" value="Genomic_DNA"/>
</dbReference>
<accession>A4X0F7</accession>
<feature type="domain" description="Mechanosensitive ion channel MscS" evidence="8">
    <location>
        <begin position="180"/>
        <end position="247"/>
    </location>
</feature>
<dbReference type="HOGENOM" id="CLU_064078_0_0_5"/>
<evidence type="ECO:0000259" key="8">
    <source>
        <dbReference type="Pfam" id="PF00924"/>
    </source>
</evidence>
<keyword evidence="6 7" id="KW-0472">Membrane</keyword>
<evidence type="ECO:0000256" key="1">
    <source>
        <dbReference type="ARBA" id="ARBA00004651"/>
    </source>
</evidence>
<gene>
    <name evidence="10" type="ordered locus">Rsph17025_4274</name>
</gene>
<feature type="domain" description="Mechanosensitive ion channel MscS C-terminal" evidence="9">
    <location>
        <begin position="258"/>
        <end position="337"/>
    </location>
</feature>
<keyword evidence="4 7" id="KW-0812">Transmembrane</keyword>
<keyword evidence="7" id="KW-0813">Transport</keyword>
<dbReference type="PANTHER" id="PTHR30221:SF1">
    <property type="entry name" value="SMALL-CONDUCTANCE MECHANOSENSITIVE CHANNEL"/>
    <property type="match status" value="1"/>
</dbReference>
<reference evidence="10" key="1">
    <citation type="submission" date="2007-04" db="EMBL/GenBank/DDBJ databases">
        <title>Complete sequence of plasmid pRSPA03 of Rhodobacter sphaeroides ATCC 17025.</title>
        <authorList>
            <consortium name="US DOE Joint Genome Institute"/>
            <person name="Copeland A."/>
            <person name="Lucas S."/>
            <person name="Lapidus A."/>
            <person name="Barry K."/>
            <person name="Detter J.C."/>
            <person name="Glavina del Rio T."/>
            <person name="Hammon N."/>
            <person name="Israni S."/>
            <person name="Dalin E."/>
            <person name="Tice H."/>
            <person name="Pitluck S."/>
            <person name="Chertkov O."/>
            <person name="Brettin T."/>
            <person name="Bruce D."/>
            <person name="Han C."/>
            <person name="Schmutz J."/>
            <person name="Larimer F."/>
            <person name="Land M."/>
            <person name="Hauser L."/>
            <person name="Kyrpides N."/>
            <person name="Kim E."/>
            <person name="Richardson P."/>
            <person name="Mackenzie C."/>
            <person name="Choudhary M."/>
            <person name="Donohue T.J."/>
            <person name="Kaplan S."/>
        </authorList>
    </citation>
    <scope>NUCLEOTIDE SEQUENCE [LARGE SCALE GENOMIC DNA]</scope>
    <source>
        <strain evidence="10">ATCC 17025</strain>
        <plasmid evidence="10">pRSPA03</plasmid>
    </source>
</reference>
<dbReference type="GO" id="GO:0005886">
    <property type="term" value="C:plasma membrane"/>
    <property type="evidence" value="ECO:0007669"/>
    <property type="project" value="UniProtKB-SubCell"/>
</dbReference>
<evidence type="ECO:0000256" key="5">
    <source>
        <dbReference type="ARBA" id="ARBA00022989"/>
    </source>
</evidence>